<gene>
    <name evidence="5" type="ORF">MNBD_DELTA03-648</name>
</gene>
<dbReference type="GO" id="GO:0003677">
    <property type="term" value="F:DNA binding"/>
    <property type="evidence" value="ECO:0007669"/>
    <property type="project" value="UniProtKB-KW"/>
</dbReference>
<evidence type="ECO:0000256" key="1">
    <source>
        <dbReference type="ARBA" id="ARBA00023015"/>
    </source>
</evidence>
<dbReference type="InterPro" id="IPR051011">
    <property type="entry name" value="Metal_resp_trans_reg"/>
</dbReference>
<name>A0A3B0VE08_9ZZZZ</name>
<evidence type="ECO:0000313" key="5">
    <source>
        <dbReference type="EMBL" id="VAW37192.1"/>
    </source>
</evidence>
<keyword evidence="3" id="KW-0804">Transcription</keyword>
<dbReference type="InterPro" id="IPR001845">
    <property type="entry name" value="HTH_ArsR_DNA-bd_dom"/>
</dbReference>
<dbReference type="PANTHER" id="PTHR43132">
    <property type="entry name" value="ARSENICAL RESISTANCE OPERON REPRESSOR ARSR-RELATED"/>
    <property type="match status" value="1"/>
</dbReference>
<dbReference type="Pfam" id="PF01022">
    <property type="entry name" value="HTH_5"/>
    <property type="match status" value="1"/>
</dbReference>
<evidence type="ECO:0000256" key="2">
    <source>
        <dbReference type="ARBA" id="ARBA00023125"/>
    </source>
</evidence>
<dbReference type="InterPro" id="IPR036388">
    <property type="entry name" value="WH-like_DNA-bd_sf"/>
</dbReference>
<dbReference type="CDD" id="cd00090">
    <property type="entry name" value="HTH_ARSR"/>
    <property type="match status" value="1"/>
</dbReference>
<accession>A0A3B0VE08</accession>
<sequence>MKKENSNGLGLCSSSTDLSNHTLLNEEQAVSLENTFKILANSSRLRILHALVIEKEMCVSDLARLLNLNTTAVSNQLQRLTERGIVASRREGLKVIYRILDPCAISVMNYAWCLTQCAECRKDQQDCLKRIP</sequence>
<keyword evidence="2" id="KW-0238">DNA-binding</keyword>
<feature type="domain" description="HTH arsR-type" evidence="4">
    <location>
        <begin position="24"/>
        <end position="119"/>
    </location>
</feature>
<reference evidence="5" key="1">
    <citation type="submission" date="2018-06" db="EMBL/GenBank/DDBJ databases">
        <authorList>
            <person name="Zhirakovskaya E."/>
        </authorList>
    </citation>
    <scope>NUCLEOTIDE SEQUENCE</scope>
</reference>
<evidence type="ECO:0000259" key="4">
    <source>
        <dbReference type="PROSITE" id="PS50987"/>
    </source>
</evidence>
<dbReference type="InterPro" id="IPR011991">
    <property type="entry name" value="ArsR-like_HTH"/>
</dbReference>
<dbReference type="SMART" id="SM00418">
    <property type="entry name" value="HTH_ARSR"/>
    <property type="match status" value="1"/>
</dbReference>
<dbReference type="GO" id="GO:0003700">
    <property type="term" value="F:DNA-binding transcription factor activity"/>
    <property type="evidence" value="ECO:0007669"/>
    <property type="project" value="InterPro"/>
</dbReference>
<dbReference type="NCBIfam" id="NF033788">
    <property type="entry name" value="HTH_metalloreg"/>
    <property type="match status" value="1"/>
</dbReference>
<protein>
    <recommendedName>
        <fullName evidence="4">HTH arsR-type domain-containing protein</fullName>
    </recommendedName>
</protein>
<dbReference type="AlphaFoldDB" id="A0A3B0VE08"/>
<keyword evidence="1" id="KW-0805">Transcription regulation</keyword>
<evidence type="ECO:0000256" key="3">
    <source>
        <dbReference type="ARBA" id="ARBA00023163"/>
    </source>
</evidence>
<dbReference type="SUPFAM" id="SSF46785">
    <property type="entry name" value="Winged helix' DNA-binding domain"/>
    <property type="match status" value="1"/>
</dbReference>
<dbReference type="EMBL" id="UOEX01000204">
    <property type="protein sequence ID" value="VAW37192.1"/>
    <property type="molecule type" value="Genomic_DNA"/>
</dbReference>
<dbReference type="PANTHER" id="PTHR43132:SF6">
    <property type="entry name" value="HTH-TYPE TRANSCRIPTIONAL REPRESSOR CZRA"/>
    <property type="match status" value="1"/>
</dbReference>
<dbReference type="PROSITE" id="PS50987">
    <property type="entry name" value="HTH_ARSR_2"/>
    <property type="match status" value="1"/>
</dbReference>
<dbReference type="InterPro" id="IPR036390">
    <property type="entry name" value="WH_DNA-bd_sf"/>
</dbReference>
<proteinExistence type="predicted"/>
<organism evidence="5">
    <name type="scientific">hydrothermal vent metagenome</name>
    <dbReference type="NCBI Taxonomy" id="652676"/>
    <lineage>
        <taxon>unclassified sequences</taxon>
        <taxon>metagenomes</taxon>
        <taxon>ecological metagenomes</taxon>
    </lineage>
</organism>
<dbReference type="Gene3D" id="1.10.10.10">
    <property type="entry name" value="Winged helix-like DNA-binding domain superfamily/Winged helix DNA-binding domain"/>
    <property type="match status" value="1"/>
</dbReference>
<dbReference type="PRINTS" id="PR00778">
    <property type="entry name" value="HTHARSR"/>
</dbReference>